<dbReference type="InterPro" id="IPR015421">
    <property type="entry name" value="PyrdxlP-dep_Trfase_major"/>
</dbReference>
<dbReference type="RefSeq" id="WP_122937567.1">
    <property type="nucleotide sequence ID" value="NZ_JBHSNT010000068.1"/>
</dbReference>
<dbReference type="GO" id="GO:0004375">
    <property type="term" value="F:glycine dehydrogenase (decarboxylating) activity"/>
    <property type="evidence" value="ECO:0007669"/>
    <property type="project" value="UniProtKB-EC"/>
</dbReference>
<dbReference type="OrthoDB" id="9801272at2"/>
<keyword evidence="1 3" id="KW-0560">Oxidoreductase</keyword>
<dbReference type="PANTHER" id="PTHR42806">
    <property type="entry name" value="GLYCINE CLEAVAGE SYSTEM P-PROTEIN"/>
    <property type="match status" value="1"/>
</dbReference>
<sequence>MTEPFVHPYIPNTAPETRAAMLAAVGAASVDEFYADVPEALRLGRPLDLPEPLVAEQDLARHVTALLAKNVSTHEKLSFLGAGTYHHYVPAVVDEVIGRSEFLTAYAGEPYEDHGRFQALFQYQSLMAELLAMDVVNVPTYDGFQATATSLSMAGRMTGRRRVLVASDVLPAKLSKVRDYVRVHLDLEFVATVDATADVAAVAARLGDDVAAVWVETPSRTGAVEARLQELADAAHAVGAVLVVGTDPIGYGVLTPPAEQGADIVCGDIQSLGLHQWFGGAHGGFIAVHDDARFVMEMPSRLFGLATTDVPGEFGFGDVAYDRTSFALREEGKEWVGTAAALWGIAAGVYLALMGPQGMRDLGEVLLARTRYAQQALAAIPGVALGDGALHLREFTIDLSDAALTAGSVVAALRAQGIEPGVPLGEHELLVCVTEMTSQRDIDRLVAAVGGLVDRAGLDSGSALVDRRTAGLDTGSALLDRRTTPTSQEQYA</sequence>
<keyword evidence="4" id="KW-1185">Reference proteome</keyword>
<dbReference type="PANTHER" id="PTHR42806:SF1">
    <property type="entry name" value="GLYCINE DEHYDROGENASE (DECARBOXYLATING)"/>
    <property type="match status" value="1"/>
</dbReference>
<evidence type="ECO:0000313" key="4">
    <source>
        <dbReference type="Proteomes" id="UP000275048"/>
    </source>
</evidence>
<dbReference type="EC" id="1.4.4.2" evidence="3"/>
<dbReference type="InterPro" id="IPR023010">
    <property type="entry name" value="GcvPA"/>
</dbReference>
<dbReference type="AlphaFoldDB" id="A0A3M8A6L9"/>
<dbReference type="InterPro" id="IPR049315">
    <property type="entry name" value="GDC-P_N"/>
</dbReference>
<comment type="caution">
    <text evidence="3">The sequence shown here is derived from an EMBL/GenBank/DDBJ whole genome shotgun (WGS) entry which is preliminary data.</text>
</comment>
<dbReference type="Gene3D" id="3.90.1150.10">
    <property type="entry name" value="Aspartate Aminotransferase, domain 1"/>
    <property type="match status" value="1"/>
</dbReference>
<dbReference type="Proteomes" id="UP000275048">
    <property type="component" value="Unassembled WGS sequence"/>
</dbReference>
<dbReference type="EMBL" id="RHHB01000029">
    <property type="protein sequence ID" value="RNB46834.1"/>
    <property type="molecule type" value="Genomic_DNA"/>
</dbReference>
<organism evidence="3 4">
    <name type="scientific">Agromyces tardus</name>
    <dbReference type="NCBI Taxonomy" id="2583849"/>
    <lineage>
        <taxon>Bacteria</taxon>
        <taxon>Bacillati</taxon>
        <taxon>Actinomycetota</taxon>
        <taxon>Actinomycetes</taxon>
        <taxon>Micrococcales</taxon>
        <taxon>Microbacteriaceae</taxon>
        <taxon>Agromyces</taxon>
    </lineage>
</organism>
<dbReference type="Pfam" id="PF02347">
    <property type="entry name" value="GDC-P"/>
    <property type="match status" value="1"/>
</dbReference>
<evidence type="ECO:0000259" key="2">
    <source>
        <dbReference type="Pfam" id="PF02347"/>
    </source>
</evidence>
<dbReference type="NCBIfam" id="NF001696">
    <property type="entry name" value="PRK00451.1"/>
    <property type="match status" value="1"/>
</dbReference>
<reference evidence="3 4" key="1">
    <citation type="submission" date="2018-10" db="EMBL/GenBank/DDBJ databases">
        <title>Isolation, diversity and antibacterial activity of antinobacteria from the wheat rhizosphere soil.</title>
        <authorList>
            <person name="Sun T."/>
        </authorList>
    </citation>
    <scope>NUCLEOTIDE SEQUENCE [LARGE SCALE GENOMIC DNA]</scope>
    <source>
        <strain evidence="3 4">SJ-23</strain>
    </source>
</reference>
<name>A0A3M8A6L9_9MICO</name>
<feature type="domain" description="Glycine cleavage system P-protein N-terminal" evidence="2">
    <location>
        <begin position="9"/>
        <end position="447"/>
    </location>
</feature>
<proteinExistence type="predicted"/>
<evidence type="ECO:0000313" key="3">
    <source>
        <dbReference type="EMBL" id="RNB46834.1"/>
    </source>
</evidence>
<dbReference type="Gene3D" id="3.40.640.10">
    <property type="entry name" value="Type I PLP-dependent aspartate aminotransferase-like (Major domain)"/>
    <property type="match status" value="1"/>
</dbReference>
<evidence type="ECO:0000256" key="1">
    <source>
        <dbReference type="ARBA" id="ARBA00023002"/>
    </source>
</evidence>
<dbReference type="InterPro" id="IPR015424">
    <property type="entry name" value="PyrdxlP-dep_Trfase"/>
</dbReference>
<gene>
    <name evidence="3" type="ORF">EDM22_13290</name>
</gene>
<dbReference type="GO" id="GO:0009116">
    <property type="term" value="P:nucleoside metabolic process"/>
    <property type="evidence" value="ECO:0007669"/>
    <property type="project" value="InterPro"/>
</dbReference>
<protein>
    <submittedName>
        <fullName evidence="3">Aminomethyl-transferring glycine dehydrogenase subunit GcvPA</fullName>
        <ecNumber evidence="3">1.4.4.2</ecNumber>
    </submittedName>
</protein>
<dbReference type="SUPFAM" id="SSF53383">
    <property type="entry name" value="PLP-dependent transferases"/>
    <property type="match status" value="1"/>
</dbReference>
<dbReference type="InterPro" id="IPR015422">
    <property type="entry name" value="PyrdxlP-dep_Trfase_small"/>
</dbReference>
<accession>A0A3M8A6L9</accession>